<dbReference type="PANTHER" id="PTHR44757">
    <property type="entry name" value="DIGUANYLATE CYCLASE DGCP"/>
    <property type="match status" value="1"/>
</dbReference>
<feature type="domain" description="GGDEF" evidence="3">
    <location>
        <begin position="145"/>
        <end position="278"/>
    </location>
</feature>
<dbReference type="PROSITE" id="PS50887">
    <property type="entry name" value="GGDEF"/>
    <property type="match status" value="1"/>
</dbReference>
<evidence type="ECO:0000313" key="4">
    <source>
        <dbReference type="EMBL" id="KTC98289.1"/>
    </source>
</evidence>
<dbReference type="Pfam" id="PF00990">
    <property type="entry name" value="GGDEF"/>
    <property type="match status" value="1"/>
</dbReference>
<keyword evidence="1" id="KW-0472">Membrane</keyword>
<gene>
    <name evidence="4" type="ORF">Lery_1343</name>
</gene>
<dbReference type="SMART" id="SM00267">
    <property type="entry name" value="GGDEF"/>
    <property type="match status" value="1"/>
</dbReference>
<feature type="domain" description="EAL" evidence="2">
    <location>
        <begin position="286"/>
        <end position="539"/>
    </location>
</feature>
<name>A0A0W0TRJ6_LEGER</name>
<sequence length="560" mass="62208">MDNIKFSLENNARLLKSKVSGYAILGLCISVIAIFSATLAVSYQMTGGISLEGIILAQKSNIALIILDLTPLVFMFWGQSLSSVMSYTAGAMVVDQTNELRMQTSELALRAQHESSHDSLTDLPNRVLFVDRLNQALSAMRGREGKLAVILININNFKELNAGFGSYNADRLLKQFSQRLKCTTDDPMTLARLGGDEFAILHPHIEAEKDIYAIVKKLQKALAINFVLDSVAIDVTATVGVTFYPDHGKDEDTLMQRANIAIYHAKQNNKEFVVYESFMERECPNKLILMSELKKAIESEQLLIYFQPKVELATGKIKGCEALLRWSHPTFGMMNAEKFIPVAERTGLIKSLSHYVLKQAIDSASKWRKNGVDIELSINLSAIDVIDIELPYTLESLLSIYEFPANLLKVELIESFYLTDRTRAIEVINRLAALGIKISIDDFGTGYSSFIYLTELPINEVKIDKSFILSLNEDSKKRSIVDAMIKLAGALNLNVVAEGIETMQHYTILKSMGCKYGQGFYFSEAVDAESLQAIVKSEAFLPQKSPEALAAAAKIHALSN</sequence>
<dbReference type="SUPFAM" id="SSF55073">
    <property type="entry name" value="Nucleotide cyclase"/>
    <property type="match status" value="1"/>
</dbReference>
<dbReference type="PANTHER" id="PTHR44757:SF2">
    <property type="entry name" value="BIOFILM ARCHITECTURE MAINTENANCE PROTEIN MBAA"/>
    <property type="match status" value="1"/>
</dbReference>
<keyword evidence="5" id="KW-1185">Reference proteome</keyword>
<dbReference type="CDD" id="cd01949">
    <property type="entry name" value="GGDEF"/>
    <property type="match status" value="1"/>
</dbReference>
<dbReference type="RefSeq" id="WP_058526480.1">
    <property type="nucleotide sequence ID" value="NZ_CAAAHY010000024.1"/>
</dbReference>
<dbReference type="InterPro" id="IPR043128">
    <property type="entry name" value="Rev_trsase/Diguanyl_cyclase"/>
</dbReference>
<dbReference type="NCBIfam" id="TIGR00254">
    <property type="entry name" value="GGDEF"/>
    <property type="match status" value="1"/>
</dbReference>
<dbReference type="SMART" id="SM00052">
    <property type="entry name" value="EAL"/>
    <property type="match status" value="1"/>
</dbReference>
<dbReference type="Pfam" id="PF00563">
    <property type="entry name" value="EAL"/>
    <property type="match status" value="1"/>
</dbReference>
<dbReference type="AlphaFoldDB" id="A0A0W0TRJ6"/>
<evidence type="ECO:0000259" key="3">
    <source>
        <dbReference type="PROSITE" id="PS50887"/>
    </source>
</evidence>
<dbReference type="InterPro" id="IPR001633">
    <property type="entry name" value="EAL_dom"/>
</dbReference>
<evidence type="ECO:0000313" key="5">
    <source>
        <dbReference type="Proteomes" id="UP000054773"/>
    </source>
</evidence>
<dbReference type="InterPro" id="IPR035919">
    <property type="entry name" value="EAL_sf"/>
</dbReference>
<dbReference type="Gene3D" id="3.20.20.450">
    <property type="entry name" value="EAL domain"/>
    <property type="match status" value="1"/>
</dbReference>
<comment type="caution">
    <text evidence="4">The sequence shown here is derived from an EMBL/GenBank/DDBJ whole genome shotgun (WGS) entry which is preliminary data.</text>
</comment>
<proteinExistence type="predicted"/>
<accession>A0A0W0TRJ6</accession>
<dbReference type="PROSITE" id="PS50883">
    <property type="entry name" value="EAL"/>
    <property type="match status" value="1"/>
</dbReference>
<organism evidence="4 5">
    <name type="scientific">Legionella erythra</name>
    <dbReference type="NCBI Taxonomy" id="448"/>
    <lineage>
        <taxon>Bacteria</taxon>
        <taxon>Pseudomonadati</taxon>
        <taxon>Pseudomonadota</taxon>
        <taxon>Gammaproteobacteria</taxon>
        <taxon>Legionellales</taxon>
        <taxon>Legionellaceae</taxon>
        <taxon>Legionella</taxon>
    </lineage>
</organism>
<feature type="transmembrane region" description="Helical" evidence="1">
    <location>
        <begin position="20"/>
        <end position="41"/>
    </location>
</feature>
<dbReference type="InterPro" id="IPR052155">
    <property type="entry name" value="Biofilm_reg_signaling"/>
</dbReference>
<dbReference type="STRING" id="448.Lery_1343"/>
<reference evidence="4 5" key="1">
    <citation type="submission" date="2015-11" db="EMBL/GenBank/DDBJ databases">
        <title>Genomic analysis of 38 Legionella species identifies large and diverse effector repertoires.</title>
        <authorList>
            <person name="Burstein D."/>
            <person name="Amaro F."/>
            <person name="Zusman T."/>
            <person name="Lifshitz Z."/>
            <person name="Cohen O."/>
            <person name="Gilbert J.A."/>
            <person name="Pupko T."/>
            <person name="Shuman H.A."/>
            <person name="Segal G."/>
        </authorList>
    </citation>
    <scope>NUCLEOTIDE SEQUENCE [LARGE SCALE GENOMIC DNA]</scope>
    <source>
        <strain evidence="4 5">SE-32A-C8</strain>
    </source>
</reference>
<protein>
    <submittedName>
        <fullName evidence="4">Regulatory protein (GGDEF and EAL domains)</fullName>
    </submittedName>
</protein>
<dbReference type="EMBL" id="LNYA01000023">
    <property type="protein sequence ID" value="KTC98289.1"/>
    <property type="molecule type" value="Genomic_DNA"/>
</dbReference>
<dbReference type="PATRIC" id="fig|448.7.peg.1404"/>
<keyword evidence="1" id="KW-0812">Transmembrane</keyword>
<dbReference type="Proteomes" id="UP000054773">
    <property type="component" value="Unassembled WGS sequence"/>
</dbReference>
<dbReference type="SUPFAM" id="SSF141868">
    <property type="entry name" value="EAL domain-like"/>
    <property type="match status" value="1"/>
</dbReference>
<evidence type="ECO:0000256" key="1">
    <source>
        <dbReference type="SAM" id="Phobius"/>
    </source>
</evidence>
<dbReference type="Gene3D" id="3.30.70.270">
    <property type="match status" value="1"/>
</dbReference>
<dbReference type="CDD" id="cd01948">
    <property type="entry name" value="EAL"/>
    <property type="match status" value="1"/>
</dbReference>
<keyword evidence="1" id="KW-1133">Transmembrane helix</keyword>
<dbReference type="InterPro" id="IPR000160">
    <property type="entry name" value="GGDEF_dom"/>
</dbReference>
<dbReference type="OrthoDB" id="9804951at2"/>
<evidence type="ECO:0000259" key="2">
    <source>
        <dbReference type="PROSITE" id="PS50883"/>
    </source>
</evidence>
<dbReference type="InterPro" id="IPR029787">
    <property type="entry name" value="Nucleotide_cyclase"/>
</dbReference>